<evidence type="ECO:0000313" key="1">
    <source>
        <dbReference type="EMBL" id="EWM25501.1"/>
    </source>
</evidence>
<gene>
    <name evidence="1" type="ORF">Naga_100032g6</name>
</gene>
<accession>W7TXZ1</accession>
<dbReference type="EMBL" id="AZIL01000931">
    <property type="protein sequence ID" value="EWM25501.1"/>
    <property type="molecule type" value="Genomic_DNA"/>
</dbReference>
<protein>
    <submittedName>
        <fullName evidence="1">Uncharacterized protein</fullName>
    </submittedName>
</protein>
<name>W7TXZ1_9STRA</name>
<proteinExistence type="predicted"/>
<dbReference type="Proteomes" id="UP000019335">
    <property type="component" value="Chromosome 11"/>
</dbReference>
<organism evidence="1 2">
    <name type="scientific">Nannochloropsis gaditana</name>
    <dbReference type="NCBI Taxonomy" id="72520"/>
    <lineage>
        <taxon>Eukaryota</taxon>
        <taxon>Sar</taxon>
        <taxon>Stramenopiles</taxon>
        <taxon>Ochrophyta</taxon>
        <taxon>Eustigmatophyceae</taxon>
        <taxon>Eustigmatales</taxon>
        <taxon>Monodopsidaceae</taxon>
        <taxon>Nannochloropsis</taxon>
    </lineage>
</organism>
<evidence type="ECO:0000313" key="2">
    <source>
        <dbReference type="Proteomes" id="UP000019335"/>
    </source>
</evidence>
<reference evidence="1 2" key="1">
    <citation type="journal article" date="2014" name="Mol. Plant">
        <title>Chromosome Scale Genome Assembly and Transcriptome Profiling of Nannochloropsis gaditana in Nitrogen Depletion.</title>
        <authorList>
            <person name="Corteggiani Carpinelli E."/>
            <person name="Telatin A."/>
            <person name="Vitulo N."/>
            <person name="Forcato C."/>
            <person name="D'Angelo M."/>
            <person name="Schiavon R."/>
            <person name="Vezzi A."/>
            <person name="Giacometti G.M."/>
            <person name="Morosinotto T."/>
            <person name="Valle G."/>
        </authorList>
    </citation>
    <scope>NUCLEOTIDE SEQUENCE [LARGE SCALE GENOMIC DNA]</scope>
    <source>
        <strain evidence="1 2">B-31</strain>
    </source>
</reference>
<sequence length="67" mass="7677">MILVSCRAKPRDEIENILGRAFVIYFVNRLKDAGIGRVAFTPRARRQRACKTGLNGVLSAFQRRDRK</sequence>
<dbReference type="AlphaFoldDB" id="W7TXZ1"/>
<comment type="caution">
    <text evidence="1">The sequence shown here is derived from an EMBL/GenBank/DDBJ whole genome shotgun (WGS) entry which is preliminary data.</text>
</comment>
<keyword evidence="2" id="KW-1185">Reference proteome</keyword>